<evidence type="ECO:0000256" key="1">
    <source>
        <dbReference type="ARBA" id="ARBA00010641"/>
    </source>
</evidence>
<dbReference type="Pfam" id="PF08281">
    <property type="entry name" value="Sigma70_r4_2"/>
    <property type="match status" value="1"/>
</dbReference>
<proteinExistence type="inferred from homology"/>
<reference evidence="10" key="1">
    <citation type="journal article" date="2019" name="Int. J. Syst. Evol. Microbiol.">
        <title>The Global Catalogue of Microorganisms (GCM) 10K type strain sequencing project: providing services to taxonomists for standard genome sequencing and annotation.</title>
        <authorList>
            <consortium name="The Broad Institute Genomics Platform"/>
            <consortium name="The Broad Institute Genome Sequencing Center for Infectious Disease"/>
            <person name="Wu L."/>
            <person name="Ma J."/>
        </authorList>
    </citation>
    <scope>NUCLEOTIDE SEQUENCE [LARGE SCALE GENOMIC DNA]</scope>
    <source>
        <strain evidence="10">CCUG 50873</strain>
    </source>
</reference>
<dbReference type="InterPro" id="IPR013324">
    <property type="entry name" value="RNA_pol_sigma_r3/r4-like"/>
</dbReference>
<dbReference type="PANTHER" id="PTHR43133:SF66">
    <property type="entry name" value="ECF RNA POLYMERASE SIGMA FACTOR SIGK"/>
    <property type="match status" value="1"/>
</dbReference>
<dbReference type="EMBL" id="JBHTIL010000001">
    <property type="protein sequence ID" value="MFD0925616.1"/>
    <property type="molecule type" value="Genomic_DNA"/>
</dbReference>
<evidence type="ECO:0000313" key="10">
    <source>
        <dbReference type="Proteomes" id="UP001597068"/>
    </source>
</evidence>
<evidence type="ECO:0000259" key="7">
    <source>
        <dbReference type="Pfam" id="PF04542"/>
    </source>
</evidence>
<dbReference type="Proteomes" id="UP001597068">
    <property type="component" value="Unassembled WGS sequence"/>
</dbReference>
<sequence>MIDRPAAQSPPETTPEAATPAAGPPDPAGLVALVERVAEGDRAAFAALYDATSSRVFGLIKRVLRDPGYAEETLQEVYLQVWQNAGKYRSDMGSVVSWMLTIGHRRAVDRVRSEEASTRRGVEYSVSTATIETDQVVDSVITREDRRAVMLCLGTLTDTQRESIELSYYGGLSYPQVAERLDAALPTVKSRIRDGLKRLKNCLDSSDDV</sequence>
<evidence type="ECO:0000256" key="5">
    <source>
        <dbReference type="ARBA" id="ARBA00023163"/>
    </source>
</evidence>
<dbReference type="InterPro" id="IPR039425">
    <property type="entry name" value="RNA_pol_sigma-70-like"/>
</dbReference>
<dbReference type="NCBIfam" id="NF007228">
    <property type="entry name" value="PRK09646.1"/>
    <property type="match status" value="1"/>
</dbReference>
<name>A0ABW3G9G7_9NOCA</name>
<comment type="similarity">
    <text evidence="1">Belongs to the sigma-70 factor family. ECF subfamily.</text>
</comment>
<gene>
    <name evidence="9" type="primary">sigK</name>
    <name evidence="9" type="ORF">ACFQ04_07675</name>
</gene>
<organism evidence="9 10">
    <name type="scientific">Williamsia deligens</name>
    <dbReference type="NCBI Taxonomy" id="321325"/>
    <lineage>
        <taxon>Bacteria</taxon>
        <taxon>Bacillati</taxon>
        <taxon>Actinomycetota</taxon>
        <taxon>Actinomycetes</taxon>
        <taxon>Mycobacteriales</taxon>
        <taxon>Nocardiaceae</taxon>
        <taxon>Williamsia</taxon>
    </lineage>
</organism>
<keyword evidence="3" id="KW-0731">Sigma factor</keyword>
<feature type="compositionally biased region" description="Low complexity" evidence="6">
    <location>
        <begin position="1"/>
        <end position="21"/>
    </location>
</feature>
<dbReference type="NCBIfam" id="TIGR02937">
    <property type="entry name" value="sigma70-ECF"/>
    <property type="match status" value="1"/>
</dbReference>
<dbReference type="Pfam" id="PF04542">
    <property type="entry name" value="Sigma70_r2"/>
    <property type="match status" value="1"/>
</dbReference>
<accession>A0ABW3G9G7</accession>
<evidence type="ECO:0000256" key="2">
    <source>
        <dbReference type="ARBA" id="ARBA00023015"/>
    </source>
</evidence>
<dbReference type="InterPro" id="IPR014284">
    <property type="entry name" value="RNA_pol_sigma-70_dom"/>
</dbReference>
<feature type="region of interest" description="Disordered" evidence="6">
    <location>
        <begin position="1"/>
        <end position="26"/>
    </location>
</feature>
<keyword evidence="2" id="KW-0805">Transcription regulation</keyword>
<keyword evidence="4" id="KW-0238">DNA-binding</keyword>
<evidence type="ECO:0000256" key="3">
    <source>
        <dbReference type="ARBA" id="ARBA00023082"/>
    </source>
</evidence>
<dbReference type="RefSeq" id="WP_308214077.1">
    <property type="nucleotide sequence ID" value="NZ_BAAAMO010000002.1"/>
</dbReference>
<feature type="domain" description="RNA polymerase sigma-70 region 2" evidence="7">
    <location>
        <begin position="48"/>
        <end position="114"/>
    </location>
</feature>
<keyword evidence="10" id="KW-1185">Reference proteome</keyword>
<dbReference type="PANTHER" id="PTHR43133">
    <property type="entry name" value="RNA POLYMERASE ECF-TYPE SIGMA FACTO"/>
    <property type="match status" value="1"/>
</dbReference>
<evidence type="ECO:0000259" key="8">
    <source>
        <dbReference type="Pfam" id="PF08281"/>
    </source>
</evidence>
<dbReference type="SUPFAM" id="SSF88659">
    <property type="entry name" value="Sigma3 and sigma4 domains of RNA polymerase sigma factors"/>
    <property type="match status" value="1"/>
</dbReference>
<evidence type="ECO:0000256" key="4">
    <source>
        <dbReference type="ARBA" id="ARBA00023125"/>
    </source>
</evidence>
<dbReference type="InterPro" id="IPR013325">
    <property type="entry name" value="RNA_pol_sigma_r2"/>
</dbReference>
<protein>
    <submittedName>
        <fullName evidence="9">ECF RNA polymerase sigma factor SigK</fullName>
    </submittedName>
</protein>
<dbReference type="Gene3D" id="1.10.1740.10">
    <property type="match status" value="1"/>
</dbReference>
<dbReference type="InterPro" id="IPR013249">
    <property type="entry name" value="RNA_pol_sigma70_r4_t2"/>
</dbReference>
<dbReference type="CDD" id="cd06171">
    <property type="entry name" value="Sigma70_r4"/>
    <property type="match status" value="1"/>
</dbReference>
<evidence type="ECO:0000256" key="6">
    <source>
        <dbReference type="SAM" id="MobiDB-lite"/>
    </source>
</evidence>
<comment type="caution">
    <text evidence="9">The sequence shown here is derived from an EMBL/GenBank/DDBJ whole genome shotgun (WGS) entry which is preliminary data.</text>
</comment>
<dbReference type="SUPFAM" id="SSF88946">
    <property type="entry name" value="Sigma2 domain of RNA polymerase sigma factors"/>
    <property type="match status" value="1"/>
</dbReference>
<feature type="domain" description="RNA polymerase sigma factor 70 region 4 type 2" evidence="8">
    <location>
        <begin position="147"/>
        <end position="199"/>
    </location>
</feature>
<dbReference type="Gene3D" id="1.10.10.10">
    <property type="entry name" value="Winged helix-like DNA-binding domain superfamily/Winged helix DNA-binding domain"/>
    <property type="match status" value="1"/>
</dbReference>
<evidence type="ECO:0000313" key="9">
    <source>
        <dbReference type="EMBL" id="MFD0925616.1"/>
    </source>
</evidence>
<dbReference type="InterPro" id="IPR007627">
    <property type="entry name" value="RNA_pol_sigma70_r2"/>
</dbReference>
<dbReference type="InterPro" id="IPR036388">
    <property type="entry name" value="WH-like_DNA-bd_sf"/>
</dbReference>
<keyword evidence="5" id="KW-0804">Transcription</keyword>